<evidence type="ECO:0000313" key="2">
    <source>
        <dbReference type="Proteomes" id="UP000789706"/>
    </source>
</evidence>
<proteinExistence type="predicted"/>
<keyword evidence="2" id="KW-1185">Reference proteome</keyword>
<dbReference type="EMBL" id="CAJVPK010000134">
    <property type="protein sequence ID" value="CAG8456819.1"/>
    <property type="molecule type" value="Genomic_DNA"/>
</dbReference>
<evidence type="ECO:0000313" key="1">
    <source>
        <dbReference type="EMBL" id="CAG8456819.1"/>
    </source>
</evidence>
<comment type="caution">
    <text evidence="1">The sequence shown here is derived from an EMBL/GenBank/DDBJ whole genome shotgun (WGS) entry which is preliminary data.</text>
</comment>
<gene>
    <name evidence="1" type="ORF">DEBURN_LOCUS2460</name>
</gene>
<reference evidence="1" key="1">
    <citation type="submission" date="2021-06" db="EMBL/GenBank/DDBJ databases">
        <authorList>
            <person name="Kallberg Y."/>
            <person name="Tangrot J."/>
            <person name="Rosling A."/>
        </authorList>
    </citation>
    <scope>NUCLEOTIDE SEQUENCE</scope>
    <source>
        <strain evidence="1">AZ414A</strain>
    </source>
</reference>
<name>A0A9N8VNR4_9GLOM</name>
<sequence length="44" mass="5138">LTDFDYSNDGYKDDDNQDLDSIESITTSHKISIIDEEIVKEFRL</sequence>
<dbReference type="Proteomes" id="UP000789706">
    <property type="component" value="Unassembled WGS sequence"/>
</dbReference>
<protein>
    <submittedName>
        <fullName evidence="1">8003_t:CDS:1</fullName>
    </submittedName>
</protein>
<dbReference type="AlphaFoldDB" id="A0A9N8VNR4"/>
<accession>A0A9N8VNR4</accession>
<feature type="non-terminal residue" evidence="1">
    <location>
        <position position="44"/>
    </location>
</feature>
<organism evidence="1 2">
    <name type="scientific">Diversispora eburnea</name>
    <dbReference type="NCBI Taxonomy" id="1213867"/>
    <lineage>
        <taxon>Eukaryota</taxon>
        <taxon>Fungi</taxon>
        <taxon>Fungi incertae sedis</taxon>
        <taxon>Mucoromycota</taxon>
        <taxon>Glomeromycotina</taxon>
        <taxon>Glomeromycetes</taxon>
        <taxon>Diversisporales</taxon>
        <taxon>Diversisporaceae</taxon>
        <taxon>Diversispora</taxon>
    </lineage>
</organism>